<evidence type="ECO:0000256" key="2">
    <source>
        <dbReference type="ARBA" id="ARBA00023125"/>
    </source>
</evidence>
<dbReference type="Proteomes" id="UP001153076">
    <property type="component" value="Unassembled WGS sequence"/>
</dbReference>
<keyword evidence="5" id="KW-0472">Membrane</keyword>
<evidence type="ECO:0000256" key="1">
    <source>
        <dbReference type="ARBA" id="ARBA00022578"/>
    </source>
</evidence>
<keyword evidence="1" id="KW-0815">Transposition</keyword>
<evidence type="ECO:0000256" key="4">
    <source>
        <dbReference type="SAM" id="MobiDB-lite"/>
    </source>
</evidence>
<protein>
    <recommendedName>
        <fullName evidence="8">MULE transposase domain-containing protein</fullName>
    </recommendedName>
</protein>
<dbReference type="Pfam" id="PF00872">
    <property type="entry name" value="Transposase_mut"/>
    <property type="match status" value="1"/>
</dbReference>
<dbReference type="EMBL" id="JAKOGI010000239">
    <property type="protein sequence ID" value="KAJ8438843.1"/>
    <property type="molecule type" value="Genomic_DNA"/>
</dbReference>
<sequence>MYTLMSDRHKGIIKALRTAMPTASRRTCVIHYYKNFALLYPGAWWFHAFFYIAANAYAQFAHEKAMEKIREKDPGAYHWLRDNEKLELWARFKFDTNIKCDDNTNNFVESFNHAITKFRNLPILTMLKEIRKLIGSRNLYNHIVHPIASSQMWEKRSLPDLDPPYAQRKTDRPSEHKRRESLNAPLPEYQSQQLPHKVLGSGTTRKRRPIEGRVPKPRGRPKKQKAATLTPTPSTTATAQAGPSTQCSQVGASQAT</sequence>
<keyword evidence="7" id="KW-1185">Reference proteome</keyword>
<feature type="compositionally biased region" description="Basic residues" evidence="4">
    <location>
        <begin position="215"/>
        <end position="225"/>
    </location>
</feature>
<accession>A0A9Q1K9J5</accession>
<dbReference type="PANTHER" id="PTHR31973">
    <property type="entry name" value="POLYPROTEIN, PUTATIVE-RELATED"/>
    <property type="match status" value="1"/>
</dbReference>
<dbReference type="AlphaFoldDB" id="A0A9Q1K9J5"/>
<evidence type="ECO:0008006" key="8">
    <source>
        <dbReference type="Google" id="ProtNLM"/>
    </source>
</evidence>
<dbReference type="InterPro" id="IPR001207">
    <property type="entry name" value="Transposase_mutator"/>
</dbReference>
<evidence type="ECO:0000256" key="3">
    <source>
        <dbReference type="ARBA" id="ARBA00023172"/>
    </source>
</evidence>
<feature type="compositionally biased region" description="Polar residues" evidence="4">
    <location>
        <begin position="247"/>
        <end position="256"/>
    </location>
</feature>
<name>A0A9Q1K9J5_9CARY</name>
<dbReference type="GO" id="GO:0006313">
    <property type="term" value="P:DNA transposition"/>
    <property type="evidence" value="ECO:0007669"/>
    <property type="project" value="InterPro"/>
</dbReference>
<evidence type="ECO:0000313" key="7">
    <source>
        <dbReference type="Proteomes" id="UP001153076"/>
    </source>
</evidence>
<dbReference type="PANTHER" id="PTHR31973:SF187">
    <property type="entry name" value="MUTATOR TRANSPOSASE MUDRA PROTEIN"/>
    <property type="match status" value="1"/>
</dbReference>
<proteinExistence type="predicted"/>
<feature type="compositionally biased region" description="Low complexity" evidence="4">
    <location>
        <begin position="226"/>
        <end position="246"/>
    </location>
</feature>
<reference evidence="6" key="1">
    <citation type="submission" date="2022-04" db="EMBL/GenBank/DDBJ databases">
        <title>Carnegiea gigantea Genome sequencing and assembly v2.</title>
        <authorList>
            <person name="Copetti D."/>
            <person name="Sanderson M.J."/>
            <person name="Burquez A."/>
            <person name="Wojciechowski M.F."/>
        </authorList>
    </citation>
    <scope>NUCLEOTIDE SEQUENCE</scope>
    <source>
        <strain evidence="6">SGP5-SGP5p</strain>
        <tissue evidence="6">Aerial part</tissue>
    </source>
</reference>
<gene>
    <name evidence="6" type="ORF">Cgig2_023035</name>
</gene>
<feature type="region of interest" description="Disordered" evidence="4">
    <location>
        <begin position="158"/>
        <end position="256"/>
    </location>
</feature>
<organism evidence="6 7">
    <name type="scientific">Carnegiea gigantea</name>
    <dbReference type="NCBI Taxonomy" id="171969"/>
    <lineage>
        <taxon>Eukaryota</taxon>
        <taxon>Viridiplantae</taxon>
        <taxon>Streptophyta</taxon>
        <taxon>Embryophyta</taxon>
        <taxon>Tracheophyta</taxon>
        <taxon>Spermatophyta</taxon>
        <taxon>Magnoliopsida</taxon>
        <taxon>eudicotyledons</taxon>
        <taxon>Gunneridae</taxon>
        <taxon>Pentapetalae</taxon>
        <taxon>Caryophyllales</taxon>
        <taxon>Cactineae</taxon>
        <taxon>Cactaceae</taxon>
        <taxon>Cactoideae</taxon>
        <taxon>Echinocereeae</taxon>
        <taxon>Carnegiea</taxon>
    </lineage>
</organism>
<keyword evidence="3" id="KW-0233">DNA recombination</keyword>
<keyword evidence="2" id="KW-0238">DNA-binding</keyword>
<dbReference type="GO" id="GO:0004803">
    <property type="term" value="F:transposase activity"/>
    <property type="evidence" value="ECO:0007669"/>
    <property type="project" value="InterPro"/>
</dbReference>
<evidence type="ECO:0000256" key="5">
    <source>
        <dbReference type="SAM" id="Phobius"/>
    </source>
</evidence>
<dbReference type="OrthoDB" id="1895122at2759"/>
<feature type="compositionally biased region" description="Basic and acidic residues" evidence="4">
    <location>
        <begin position="168"/>
        <end position="181"/>
    </location>
</feature>
<keyword evidence="5" id="KW-0812">Transmembrane</keyword>
<dbReference type="GO" id="GO:0003677">
    <property type="term" value="F:DNA binding"/>
    <property type="evidence" value="ECO:0007669"/>
    <property type="project" value="UniProtKB-KW"/>
</dbReference>
<feature type="transmembrane region" description="Helical" evidence="5">
    <location>
        <begin position="42"/>
        <end position="60"/>
    </location>
</feature>
<dbReference type="PROSITE" id="PS01007">
    <property type="entry name" value="TRANSPOSASE_MUTATOR"/>
    <property type="match status" value="1"/>
</dbReference>
<keyword evidence="5" id="KW-1133">Transmembrane helix</keyword>
<comment type="caution">
    <text evidence="6">The sequence shown here is derived from an EMBL/GenBank/DDBJ whole genome shotgun (WGS) entry which is preliminary data.</text>
</comment>
<evidence type="ECO:0000313" key="6">
    <source>
        <dbReference type="EMBL" id="KAJ8438843.1"/>
    </source>
</evidence>